<dbReference type="Proteomes" id="UP001580430">
    <property type="component" value="Unassembled WGS sequence"/>
</dbReference>
<comment type="caution">
    <text evidence="1">The sequence shown here is derived from an EMBL/GenBank/DDBJ whole genome shotgun (WGS) entry which is preliminary data.</text>
</comment>
<protein>
    <submittedName>
        <fullName evidence="1">Uncharacterized protein</fullName>
    </submittedName>
</protein>
<keyword evidence="2" id="KW-1185">Reference proteome</keyword>
<gene>
    <name evidence="1" type="ORF">ACE5LO_11665</name>
</gene>
<organism evidence="1 2">
    <name type="scientific">Paenibacillus medicaginis</name>
    <dbReference type="NCBI Taxonomy" id="1470560"/>
    <lineage>
        <taxon>Bacteria</taxon>
        <taxon>Bacillati</taxon>
        <taxon>Bacillota</taxon>
        <taxon>Bacilli</taxon>
        <taxon>Bacillales</taxon>
        <taxon>Paenibacillaceae</taxon>
        <taxon>Paenibacillus</taxon>
    </lineage>
</organism>
<evidence type="ECO:0000313" key="1">
    <source>
        <dbReference type="EMBL" id="MFB5761049.1"/>
    </source>
</evidence>
<dbReference type="EMBL" id="JBHIRY010000009">
    <property type="protein sequence ID" value="MFB5761049.1"/>
    <property type="molecule type" value="Genomic_DNA"/>
</dbReference>
<evidence type="ECO:0000313" key="2">
    <source>
        <dbReference type="Proteomes" id="UP001580430"/>
    </source>
</evidence>
<name>A0ABV5C0K5_9BACL</name>
<dbReference type="RefSeq" id="WP_375520197.1">
    <property type="nucleotide sequence ID" value="NZ_JBHIRY010000009.1"/>
</dbReference>
<reference evidence="1 2" key="1">
    <citation type="submission" date="2024-09" db="EMBL/GenBank/DDBJ databases">
        <title>Paenibacillus zeirhizospherea sp. nov., isolated from surface of the maize (Zea mays) roots in a horticulture field, Hungary.</title>
        <authorList>
            <person name="Marton D."/>
            <person name="Farkas M."/>
            <person name="Bedics A."/>
            <person name="Toth E."/>
            <person name="Tancsics A."/>
            <person name="Boka K."/>
            <person name="Marati G."/>
            <person name="Kriszt B."/>
            <person name="Cserhati M."/>
        </authorList>
    </citation>
    <scope>NUCLEOTIDE SEQUENCE [LARGE SCALE GENOMIC DNA]</scope>
    <source>
        <strain evidence="1 2">JCM 18446</strain>
    </source>
</reference>
<accession>A0ABV5C0K5</accession>
<sequence length="61" mass="7080">MEPNGQMDSRDDLMAYLRMLPEQDRFRCLGIIQRMRNGKMSASQGAAQIKELLFKNGIFEE</sequence>
<proteinExistence type="predicted"/>